<evidence type="ECO:0000256" key="1">
    <source>
        <dbReference type="SAM" id="MobiDB-lite"/>
    </source>
</evidence>
<evidence type="ECO:0000313" key="2">
    <source>
        <dbReference type="EMBL" id="GAA5075653.1"/>
    </source>
</evidence>
<protein>
    <submittedName>
        <fullName evidence="2">Uncharacterized protein</fullName>
    </submittedName>
</protein>
<organism evidence="2 3">
    <name type="scientific">Streptomyces similanensis</name>
    <dbReference type="NCBI Taxonomy" id="1274988"/>
    <lineage>
        <taxon>Bacteria</taxon>
        <taxon>Bacillati</taxon>
        <taxon>Actinomycetota</taxon>
        <taxon>Actinomycetes</taxon>
        <taxon>Kitasatosporales</taxon>
        <taxon>Streptomycetaceae</taxon>
        <taxon>Streptomyces</taxon>
    </lineage>
</organism>
<dbReference type="Proteomes" id="UP001500124">
    <property type="component" value="Unassembled WGS sequence"/>
</dbReference>
<feature type="region of interest" description="Disordered" evidence="1">
    <location>
        <begin position="1"/>
        <end position="21"/>
    </location>
</feature>
<comment type="caution">
    <text evidence="2">The sequence shown here is derived from an EMBL/GenBank/DDBJ whole genome shotgun (WGS) entry which is preliminary data.</text>
</comment>
<accession>A0ABP9LHW8</accession>
<reference evidence="3" key="1">
    <citation type="journal article" date="2019" name="Int. J. Syst. Evol. Microbiol.">
        <title>The Global Catalogue of Microorganisms (GCM) 10K type strain sequencing project: providing services to taxonomists for standard genome sequencing and annotation.</title>
        <authorList>
            <consortium name="The Broad Institute Genomics Platform"/>
            <consortium name="The Broad Institute Genome Sequencing Center for Infectious Disease"/>
            <person name="Wu L."/>
            <person name="Ma J."/>
        </authorList>
    </citation>
    <scope>NUCLEOTIDE SEQUENCE [LARGE SCALE GENOMIC DNA]</scope>
    <source>
        <strain evidence="3">JCM 18410</strain>
    </source>
</reference>
<proteinExistence type="predicted"/>
<evidence type="ECO:0000313" key="3">
    <source>
        <dbReference type="Proteomes" id="UP001500124"/>
    </source>
</evidence>
<gene>
    <name evidence="2" type="ORF">GCM10023336_65160</name>
</gene>
<dbReference type="EMBL" id="BAABKC010000112">
    <property type="protein sequence ID" value="GAA5075653.1"/>
    <property type="molecule type" value="Genomic_DNA"/>
</dbReference>
<keyword evidence="3" id="KW-1185">Reference proteome</keyword>
<name>A0ABP9LHW8_9ACTN</name>
<sequence>MRQERLPVDCQSDPSGDPREQLHTEFSLQARYPLRRTLLGDSEILGSGLELADFRNGDEGADRVDIHNAEHTLTTMDREALLRHCRSQHRVQRSEFGGLSMPTALVARARPTGGDTRSTRRCAVAFREIQEATSTLEWMFPPTHCDVDESPLCVRYGPLLRMEIACARRPSLRGNDERHDVSDRTLRYR</sequence>